<dbReference type="Proteomes" id="UP001558652">
    <property type="component" value="Unassembled WGS sequence"/>
</dbReference>
<evidence type="ECO:0000313" key="2">
    <source>
        <dbReference type="EMBL" id="KAL1132167.1"/>
    </source>
</evidence>
<proteinExistence type="predicted"/>
<feature type="region of interest" description="Disordered" evidence="1">
    <location>
        <begin position="52"/>
        <end position="108"/>
    </location>
</feature>
<name>A0ABD0YLQ9_9HEMI</name>
<keyword evidence="3" id="KW-1185">Reference proteome</keyword>
<dbReference type="AlphaFoldDB" id="A0ABD0YLQ9"/>
<feature type="compositionally biased region" description="Basic and acidic residues" evidence="1">
    <location>
        <begin position="72"/>
        <end position="84"/>
    </location>
</feature>
<evidence type="ECO:0000313" key="3">
    <source>
        <dbReference type="Proteomes" id="UP001558652"/>
    </source>
</evidence>
<protein>
    <submittedName>
        <fullName evidence="2">Uncharacterized protein</fullName>
    </submittedName>
</protein>
<dbReference type="EMBL" id="JBFDAA010000005">
    <property type="protein sequence ID" value="KAL1132167.1"/>
    <property type="molecule type" value="Genomic_DNA"/>
</dbReference>
<comment type="caution">
    <text evidence="2">The sequence shown here is derived from an EMBL/GenBank/DDBJ whole genome shotgun (WGS) entry which is preliminary data.</text>
</comment>
<accession>A0ABD0YLQ9</accession>
<sequence>PAVGGVVLGSVRWSDSVLLGGDVLGVVLRAPSLRWGREGRLALGPPVALRCGGGGAPDSATALPPLRSPRLPGDHQAGRQEPLRLHRPPAGHLAAPLPHPSSVISTAL</sequence>
<gene>
    <name evidence="2" type="ORF">AAG570_010124</name>
</gene>
<reference evidence="2 3" key="1">
    <citation type="submission" date="2024-07" db="EMBL/GenBank/DDBJ databases">
        <title>Chromosome-level genome assembly of the water stick insect Ranatra chinensis (Heteroptera: Nepidae).</title>
        <authorList>
            <person name="Liu X."/>
        </authorList>
    </citation>
    <scope>NUCLEOTIDE SEQUENCE [LARGE SCALE GENOMIC DNA]</scope>
    <source>
        <strain evidence="2">Cailab_2021Rc</strain>
        <tissue evidence="2">Muscle</tissue>
    </source>
</reference>
<evidence type="ECO:0000256" key="1">
    <source>
        <dbReference type="SAM" id="MobiDB-lite"/>
    </source>
</evidence>
<feature type="non-terminal residue" evidence="2">
    <location>
        <position position="1"/>
    </location>
</feature>
<organism evidence="2 3">
    <name type="scientific">Ranatra chinensis</name>
    <dbReference type="NCBI Taxonomy" id="642074"/>
    <lineage>
        <taxon>Eukaryota</taxon>
        <taxon>Metazoa</taxon>
        <taxon>Ecdysozoa</taxon>
        <taxon>Arthropoda</taxon>
        <taxon>Hexapoda</taxon>
        <taxon>Insecta</taxon>
        <taxon>Pterygota</taxon>
        <taxon>Neoptera</taxon>
        <taxon>Paraneoptera</taxon>
        <taxon>Hemiptera</taxon>
        <taxon>Heteroptera</taxon>
        <taxon>Panheteroptera</taxon>
        <taxon>Nepomorpha</taxon>
        <taxon>Nepidae</taxon>
        <taxon>Ranatrinae</taxon>
        <taxon>Ranatra</taxon>
    </lineage>
</organism>